<accession>A0A8R1IBI6</accession>
<proteinExistence type="predicted"/>
<name>A0A8R1IBI6_CAEJA</name>
<dbReference type="Proteomes" id="UP000005237">
    <property type="component" value="Unassembled WGS sequence"/>
</dbReference>
<keyword evidence="2" id="KW-1185">Reference proteome</keyword>
<reference evidence="2" key="1">
    <citation type="submission" date="2010-08" db="EMBL/GenBank/DDBJ databases">
        <authorList>
            <consortium name="Caenorhabditis japonica Sequencing Consortium"/>
            <person name="Wilson R.K."/>
        </authorList>
    </citation>
    <scope>NUCLEOTIDE SEQUENCE [LARGE SCALE GENOMIC DNA]</scope>
    <source>
        <strain evidence="2">DF5081</strain>
    </source>
</reference>
<reference evidence="1" key="2">
    <citation type="submission" date="2022-06" db="UniProtKB">
        <authorList>
            <consortium name="EnsemblMetazoa"/>
        </authorList>
    </citation>
    <scope>IDENTIFICATION</scope>
    <source>
        <strain evidence="1">DF5081</strain>
    </source>
</reference>
<protein>
    <submittedName>
        <fullName evidence="1">Uncharacterized protein</fullName>
    </submittedName>
</protein>
<evidence type="ECO:0000313" key="2">
    <source>
        <dbReference type="Proteomes" id="UP000005237"/>
    </source>
</evidence>
<evidence type="ECO:0000313" key="1">
    <source>
        <dbReference type="EnsemblMetazoa" id="CJA32566.1"/>
    </source>
</evidence>
<dbReference type="EnsemblMetazoa" id="CJA32566.1">
    <property type="protein sequence ID" value="CJA32566.1"/>
    <property type="gene ID" value="WBGene00208413"/>
</dbReference>
<dbReference type="AlphaFoldDB" id="A0A8R1IBI6"/>
<organism evidence="1 2">
    <name type="scientific">Caenorhabditis japonica</name>
    <dbReference type="NCBI Taxonomy" id="281687"/>
    <lineage>
        <taxon>Eukaryota</taxon>
        <taxon>Metazoa</taxon>
        <taxon>Ecdysozoa</taxon>
        <taxon>Nematoda</taxon>
        <taxon>Chromadorea</taxon>
        <taxon>Rhabditida</taxon>
        <taxon>Rhabditina</taxon>
        <taxon>Rhabditomorpha</taxon>
        <taxon>Rhabditoidea</taxon>
        <taxon>Rhabditidae</taxon>
        <taxon>Peloderinae</taxon>
        <taxon>Caenorhabditis</taxon>
    </lineage>
</organism>
<sequence>MLAGSIYDIINRSKDNQTSGKTLSMEKVINPFTFLPPIVKTRDTAMDLLGGALKIHQYLSM</sequence>